<evidence type="ECO:0000256" key="6">
    <source>
        <dbReference type="SAM" id="Phobius"/>
    </source>
</evidence>
<feature type="transmembrane region" description="Helical" evidence="6">
    <location>
        <begin position="26"/>
        <end position="45"/>
    </location>
</feature>
<dbReference type="NCBIfam" id="TIGR01732">
    <property type="entry name" value="tiny_TM_bacill"/>
    <property type="match status" value="1"/>
</dbReference>
<keyword evidence="4 6" id="KW-1133">Transmembrane helix</keyword>
<keyword evidence="5 6" id="KW-0472">Membrane</keyword>
<accession>A0ABU8FRG3</accession>
<sequence>MYVAPTYTAPVYGYCYCEYPRRGCGGFAIIVVLFILLIIVGASCCHHKC</sequence>
<keyword evidence="3 6" id="KW-0812">Transmembrane</keyword>
<keyword evidence="8" id="KW-1185">Reference proteome</keyword>
<evidence type="ECO:0000256" key="4">
    <source>
        <dbReference type="ARBA" id="ARBA00022989"/>
    </source>
</evidence>
<gene>
    <name evidence="7" type="ORF">WAX78_03835</name>
</gene>
<dbReference type="Pfam" id="PF09680">
    <property type="entry name" value="YjcZ_2"/>
    <property type="match status" value="1"/>
</dbReference>
<evidence type="ECO:0000256" key="3">
    <source>
        <dbReference type="ARBA" id="ARBA00022692"/>
    </source>
</evidence>
<evidence type="ECO:0000256" key="1">
    <source>
        <dbReference type="ARBA" id="ARBA00004167"/>
    </source>
</evidence>
<evidence type="ECO:0000313" key="8">
    <source>
        <dbReference type="Proteomes" id="UP001367922"/>
    </source>
</evidence>
<name>A0ABU8FRG3_9BACI</name>
<protein>
    <submittedName>
        <fullName evidence="7">YjcZ family sporulation protein</fullName>
    </submittedName>
</protein>
<dbReference type="InterPro" id="IPR010070">
    <property type="entry name" value="YjcZ-like"/>
</dbReference>
<evidence type="ECO:0000256" key="5">
    <source>
        <dbReference type="ARBA" id="ARBA00023136"/>
    </source>
</evidence>
<organism evidence="7 8">
    <name type="scientific">Bacillus yunxiaonensis</name>
    <dbReference type="NCBI Taxonomy" id="3127665"/>
    <lineage>
        <taxon>Bacteria</taxon>
        <taxon>Bacillati</taxon>
        <taxon>Bacillota</taxon>
        <taxon>Bacilli</taxon>
        <taxon>Bacillales</taxon>
        <taxon>Bacillaceae</taxon>
        <taxon>Bacillus</taxon>
    </lineage>
</organism>
<dbReference type="Proteomes" id="UP001367922">
    <property type="component" value="Unassembled WGS sequence"/>
</dbReference>
<evidence type="ECO:0000256" key="2">
    <source>
        <dbReference type="ARBA" id="ARBA00010221"/>
    </source>
</evidence>
<comment type="subcellular location">
    <subcellularLocation>
        <location evidence="1">Membrane</location>
        <topology evidence="1">Single-pass membrane protein</topology>
    </subcellularLocation>
</comment>
<reference evidence="7 8" key="1">
    <citation type="submission" date="2024-01" db="EMBL/GenBank/DDBJ databases">
        <title>Seven novel Bacillus-like species.</title>
        <authorList>
            <person name="Liu G."/>
        </authorList>
    </citation>
    <scope>NUCLEOTIDE SEQUENCE [LARGE SCALE GENOMIC DNA]</scope>
    <source>
        <strain evidence="7 8">FJAT-53711</strain>
    </source>
</reference>
<comment type="caution">
    <text evidence="7">The sequence shown here is derived from an EMBL/GenBank/DDBJ whole genome shotgun (WGS) entry which is preliminary data.</text>
</comment>
<proteinExistence type="inferred from homology"/>
<comment type="similarity">
    <text evidence="2">Belongs to the SscA family.</text>
</comment>
<evidence type="ECO:0000313" key="7">
    <source>
        <dbReference type="EMBL" id="MEI4828585.1"/>
    </source>
</evidence>
<dbReference type="EMBL" id="JBAWSV010000001">
    <property type="protein sequence ID" value="MEI4828585.1"/>
    <property type="molecule type" value="Genomic_DNA"/>
</dbReference>